<protein>
    <submittedName>
        <fullName evidence="2">Uncharacterized protein</fullName>
    </submittedName>
</protein>
<evidence type="ECO:0000256" key="1">
    <source>
        <dbReference type="SAM" id="MobiDB-lite"/>
    </source>
</evidence>
<dbReference type="AlphaFoldDB" id="A0A1V4ID52"/>
<comment type="caution">
    <text evidence="2">The sequence shown here is derived from an EMBL/GenBank/DDBJ whole genome shotgun (WGS) entry which is preliminary data.</text>
</comment>
<dbReference type="EMBL" id="LSYS01009773">
    <property type="protein sequence ID" value="OPJ57932.1"/>
    <property type="molecule type" value="Genomic_DNA"/>
</dbReference>
<organism evidence="2 3">
    <name type="scientific">Patagioenas fasciata monilis</name>
    <dbReference type="NCBI Taxonomy" id="372326"/>
    <lineage>
        <taxon>Eukaryota</taxon>
        <taxon>Metazoa</taxon>
        <taxon>Chordata</taxon>
        <taxon>Craniata</taxon>
        <taxon>Vertebrata</taxon>
        <taxon>Euteleostomi</taxon>
        <taxon>Archelosauria</taxon>
        <taxon>Archosauria</taxon>
        <taxon>Dinosauria</taxon>
        <taxon>Saurischia</taxon>
        <taxon>Theropoda</taxon>
        <taxon>Coelurosauria</taxon>
        <taxon>Aves</taxon>
        <taxon>Neognathae</taxon>
        <taxon>Neoaves</taxon>
        <taxon>Columbimorphae</taxon>
        <taxon>Columbiformes</taxon>
        <taxon>Columbidae</taxon>
        <taxon>Patagioenas</taxon>
    </lineage>
</organism>
<dbReference type="STRING" id="372326.A0A1V4ID52"/>
<reference evidence="2 3" key="1">
    <citation type="submission" date="2016-02" db="EMBL/GenBank/DDBJ databases">
        <title>Band-tailed pigeon sequencing and assembly.</title>
        <authorList>
            <person name="Soares A.E."/>
            <person name="Novak B.J."/>
            <person name="Rice E.S."/>
            <person name="O'Connell B."/>
            <person name="Chang D."/>
            <person name="Weber S."/>
            <person name="Shapiro B."/>
        </authorList>
    </citation>
    <scope>NUCLEOTIDE SEQUENCE [LARGE SCALE GENOMIC DNA]</scope>
    <source>
        <strain evidence="2">BTP2013</strain>
        <tissue evidence="2">Blood</tissue>
    </source>
</reference>
<dbReference type="Proteomes" id="UP000190648">
    <property type="component" value="Unassembled WGS sequence"/>
</dbReference>
<evidence type="ECO:0000313" key="2">
    <source>
        <dbReference type="EMBL" id="OPJ57932.1"/>
    </source>
</evidence>
<sequence>MKCLRGPINSVLCQDNCADSPNDAGALPDGRLKPNTDSNATVPLVWLLAQLRHPVHFEPEPPLQRSAEPRTESCEDLSPGAEGIGIKSMCKNSKRLFFSRVTCFKQANQPPGMTSFLRIF</sequence>
<proteinExistence type="predicted"/>
<name>A0A1V4ID52_PATFA</name>
<accession>A0A1V4ID52</accession>
<gene>
    <name evidence="2" type="ORF">AV530_018611</name>
</gene>
<evidence type="ECO:0000313" key="3">
    <source>
        <dbReference type="Proteomes" id="UP000190648"/>
    </source>
</evidence>
<feature type="region of interest" description="Disordered" evidence="1">
    <location>
        <begin position="58"/>
        <end position="79"/>
    </location>
</feature>
<keyword evidence="3" id="KW-1185">Reference proteome</keyword>